<evidence type="ECO:0000313" key="2">
    <source>
        <dbReference type="EMBL" id="KAH8093132.1"/>
    </source>
</evidence>
<evidence type="ECO:0000313" key="3">
    <source>
        <dbReference type="Proteomes" id="UP000813824"/>
    </source>
</evidence>
<dbReference type="EMBL" id="JAEVFJ010000030">
    <property type="protein sequence ID" value="KAH8093132.1"/>
    <property type="molecule type" value="Genomic_DNA"/>
</dbReference>
<feature type="region of interest" description="Disordered" evidence="1">
    <location>
        <begin position="165"/>
        <end position="187"/>
    </location>
</feature>
<comment type="caution">
    <text evidence="2">The sequence shown here is derived from an EMBL/GenBank/DDBJ whole genome shotgun (WGS) entry which is preliminary data.</text>
</comment>
<keyword evidence="3" id="KW-1185">Reference proteome</keyword>
<dbReference type="OrthoDB" id="3188871at2759"/>
<organism evidence="2 3">
    <name type="scientific">Cristinia sonorae</name>
    <dbReference type="NCBI Taxonomy" id="1940300"/>
    <lineage>
        <taxon>Eukaryota</taxon>
        <taxon>Fungi</taxon>
        <taxon>Dikarya</taxon>
        <taxon>Basidiomycota</taxon>
        <taxon>Agaricomycotina</taxon>
        <taxon>Agaricomycetes</taxon>
        <taxon>Agaricomycetidae</taxon>
        <taxon>Agaricales</taxon>
        <taxon>Pleurotineae</taxon>
        <taxon>Stephanosporaceae</taxon>
        <taxon>Cristinia</taxon>
    </lineage>
</organism>
<accession>A0A8K0UJ94</accession>
<proteinExistence type="predicted"/>
<reference evidence="2" key="1">
    <citation type="journal article" date="2021" name="New Phytol.">
        <title>Evolutionary innovations through gain and loss of genes in the ectomycorrhizal Boletales.</title>
        <authorList>
            <person name="Wu G."/>
            <person name="Miyauchi S."/>
            <person name="Morin E."/>
            <person name="Kuo A."/>
            <person name="Drula E."/>
            <person name="Varga T."/>
            <person name="Kohler A."/>
            <person name="Feng B."/>
            <person name="Cao Y."/>
            <person name="Lipzen A."/>
            <person name="Daum C."/>
            <person name="Hundley H."/>
            <person name="Pangilinan J."/>
            <person name="Johnson J."/>
            <person name="Barry K."/>
            <person name="LaButti K."/>
            <person name="Ng V."/>
            <person name="Ahrendt S."/>
            <person name="Min B."/>
            <person name="Choi I.G."/>
            <person name="Park H."/>
            <person name="Plett J.M."/>
            <person name="Magnuson J."/>
            <person name="Spatafora J.W."/>
            <person name="Nagy L.G."/>
            <person name="Henrissat B."/>
            <person name="Grigoriev I.V."/>
            <person name="Yang Z.L."/>
            <person name="Xu J."/>
            <person name="Martin F.M."/>
        </authorList>
    </citation>
    <scope>NUCLEOTIDE SEQUENCE</scope>
    <source>
        <strain evidence="2">KKN 215</strain>
    </source>
</reference>
<evidence type="ECO:0000256" key="1">
    <source>
        <dbReference type="SAM" id="MobiDB-lite"/>
    </source>
</evidence>
<protein>
    <submittedName>
        <fullName evidence="2">Uncharacterized protein</fullName>
    </submittedName>
</protein>
<gene>
    <name evidence="2" type="ORF">BXZ70DRAFT_950206</name>
</gene>
<sequence length="187" mass="19762">MSTAAVLPGLTDWVKQHVTTLYTATSKDAFTDAFNAFVAKNASITVNGKKISRDQYMQQLLSQKFEEAGAEVNFLATVEVPADPTQTDVAGDVGASFKATIDEKFLVLGVPETRIVTSSLNVVIIRDPTIEPPHLPGKGGLFDPRRVSVLNQVTVVDPNSVLIPLPNPGGPVNPGGPIKPPTSGSSN</sequence>
<name>A0A8K0UJ94_9AGAR</name>
<dbReference type="AlphaFoldDB" id="A0A8K0UJ94"/>
<dbReference type="Proteomes" id="UP000813824">
    <property type="component" value="Unassembled WGS sequence"/>
</dbReference>